<accession>A0AAQ3TXZ3</accession>
<evidence type="ECO:0000313" key="2">
    <source>
        <dbReference type="Proteomes" id="UP001341281"/>
    </source>
</evidence>
<keyword evidence="2" id="KW-1185">Reference proteome</keyword>
<evidence type="ECO:0000313" key="1">
    <source>
        <dbReference type="EMBL" id="WVZ79037.1"/>
    </source>
</evidence>
<dbReference type="AlphaFoldDB" id="A0AAQ3TXZ3"/>
<protein>
    <submittedName>
        <fullName evidence="1">Uncharacterized protein</fullName>
    </submittedName>
</protein>
<organism evidence="1 2">
    <name type="scientific">Paspalum notatum var. saurae</name>
    <dbReference type="NCBI Taxonomy" id="547442"/>
    <lineage>
        <taxon>Eukaryota</taxon>
        <taxon>Viridiplantae</taxon>
        <taxon>Streptophyta</taxon>
        <taxon>Embryophyta</taxon>
        <taxon>Tracheophyta</taxon>
        <taxon>Spermatophyta</taxon>
        <taxon>Magnoliopsida</taxon>
        <taxon>Liliopsida</taxon>
        <taxon>Poales</taxon>
        <taxon>Poaceae</taxon>
        <taxon>PACMAD clade</taxon>
        <taxon>Panicoideae</taxon>
        <taxon>Andropogonodae</taxon>
        <taxon>Paspaleae</taxon>
        <taxon>Paspalinae</taxon>
        <taxon>Paspalum</taxon>
    </lineage>
</organism>
<reference evidence="1 2" key="1">
    <citation type="submission" date="2024-02" db="EMBL/GenBank/DDBJ databases">
        <title>High-quality chromosome-scale genome assembly of Pensacola bahiagrass (Paspalum notatum Flugge var. saurae).</title>
        <authorList>
            <person name="Vega J.M."/>
            <person name="Podio M."/>
            <person name="Orjuela J."/>
            <person name="Siena L.A."/>
            <person name="Pessino S.C."/>
            <person name="Combes M.C."/>
            <person name="Mariac C."/>
            <person name="Albertini E."/>
            <person name="Pupilli F."/>
            <person name="Ortiz J.P.A."/>
            <person name="Leblanc O."/>
        </authorList>
    </citation>
    <scope>NUCLEOTIDE SEQUENCE [LARGE SCALE GENOMIC DNA]</scope>
    <source>
        <strain evidence="1">R1</strain>
        <tissue evidence="1">Leaf</tissue>
    </source>
</reference>
<dbReference type="Proteomes" id="UP001341281">
    <property type="component" value="Chromosome 06"/>
</dbReference>
<gene>
    <name evidence="1" type="ORF">U9M48_026665</name>
</gene>
<dbReference type="EMBL" id="CP144750">
    <property type="protein sequence ID" value="WVZ79037.1"/>
    <property type="molecule type" value="Genomic_DNA"/>
</dbReference>
<proteinExistence type="predicted"/>
<name>A0AAQ3TXZ3_PASNO</name>
<sequence>MLSNPPSKSFSAVYEIHFTNPHSPLSSLLSQQQLLVDCRCAQAQGTGGESRGSAARLRTPSRYYKMATNAAVCGKKHSHFLYNIRHFFHACTGSNYYII</sequence>